<dbReference type="EMBL" id="JADQDN010000004">
    <property type="protein sequence ID" value="MBF9196370.1"/>
    <property type="molecule type" value="Genomic_DNA"/>
</dbReference>
<accession>A0ABS0HT48</accession>
<protein>
    <submittedName>
        <fullName evidence="3">DUF2059 domain-containing protein</fullName>
    </submittedName>
</protein>
<keyword evidence="4" id="KW-1185">Reference proteome</keyword>
<feature type="chain" id="PRO_5045797138" evidence="1">
    <location>
        <begin position="21"/>
        <end position="164"/>
    </location>
</feature>
<organism evidence="3 4">
    <name type="scientific">Microvirga terrestris</name>
    <dbReference type="NCBI Taxonomy" id="2791024"/>
    <lineage>
        <taxon>Bacteria</taxon>
        <taxon>Pseudomonadati</taxon>
        <taxon>Pseudomonadota</taxon>
        <taxon>Alphaproteobacteria</taxon>
        <taxon>Hyphomicrobiales</taxon>
        <taxon>Methylobacteriaceae</taxon>
        <taxon>Microvirga</taxon>
    </lineage>
</organism>
<feature type="signal peptide" evidence="1">
    <location>
        <begin position="1"/>
        <end position="20"/>
    </location>
</feature>
<evidence type="ECO:0000256" key="1">
    <source>
        <dbReference type="SAM" id="SignalP"/>
    </source>
</evidence>
<comment type="caution">
    <text evidence="3">The sequence shown here is derived from an EMBL/GenBank/DDBJ whole genome shotgun (WGS) entry which is preliminary data.</text>
</comment>
<evidence type="ECO:0000259" key="2">
    <source>
        <dbReference type="Pfam" id="PF09832"/>
    </source>
</evidence>
<name>A0ABS0HT48_9HYPH</name>
<dbReference type="Proteomes" id="UP000611708">
    <property type="component" value="Unassembled WGS sequence"/>
</dbReference>
<evidence type="ECO:0000313" key="4">
    <source>
        <dbReference type="Proteomes" id="UP000611708"/>
    </source>
</evidence>
<evidence type="ECO:0000313" key="3">
    <source>
        <dbReference type="EMBL" id="MBF9196370.1"/>
    </source>
</evidence>
<feature type="domain" description="DUF2059" evidence="2">
    <location>
        <begin position="88"/>
        <end position="140"/>
    </location>
</feature>
<keyword evidence="1" id="KW-0732">Signal</keyword>
<dbReference type="InterPro" id="IPR018637">
    <property type="entry name" value="DUF2059"/>
</dbReference>
<dbReference type="Pfam" id="PF09832">
    <property type="entry name" value="DUF2059"/>
    <property type="match status" value="1"/>
</dbReference>
<sequence length="164" mass="18943">MPKALRTIVLASLLTWPLHAFSQALSVDEKVKYILEITDFQRVTNAAFEGFKPLMVNQLRRSSNKITPELAEHIANIAGDEINNMKPEFTAFVVDLYKKELTEEEIGAFYDFYRTPVGSRVGRKMTKFTENMIPQVQAFMTRQFLPKFQARLVRDERLRNALSP</sequence>
<proteinExistence type="predicted"/>
<reference evidence="3 4" key="1">
    <citation type="submission" date="2020-11" db="EMBL/GenBank/DDBJ databases">
        <authorList>
            <person name="Kim M.K."/>
        </authorList>
    </citation>
    <scope>NUCLEOTIDE SEQUENCE [LARGE SCALE GENOMIC DNA]</scope>
    <source>
        <strain evidence="3 4">BT290</strain>
    </source>
</reference>
<gene>
    <name evidence="3" type="ORF">I2H36_09995</name>
</gene>
<dbReference type="RefSeq" id="WP_196263746.1">
    <property type="nucleotide sequence ID" value="NZ_JADQDN010000004.1"/>
</dbReference>